<dbReference type="Proteomes" id="UP001200145">
    <property type="component" value="Unassembled WGS sequence"/>
</dbReference>
<name>A0ABS9BKY5_9BACT</name>
<dbReference type="Gene3D" id="2.60.40.1250">
    <property type="entry name" value="Thiol:disulfide interchange protein DsbD, N-terminal domain"/>
    <property type="match status" value="1"/>
</dbReference>
<evidence type="ECO:0000313" key="4">
    <source>
        <dbReference type="Proteomes" id="UP001200145"/>
    </source>
</evidence>
<evidence type="ECO:0000313" key="3">
    <source>
        <dbReference type="EMBL" id="MCF1716005.1"/>
    </source>
</evidence>
<keyword evidence="1" id="KW-0732">Signal</keyword>
<feature type="domain" description="Thiol:disulfide interchange protein DsbD N-terminal" evidence="2">
    <location>
        <begin position="28"/>
        <end position="146"/>
    </location>
</feature>
<keyword evidence="4" id="KW-1185">Reference proteome</keyword>
<comment type="caution">
    <text evidence="3">The sequence shown here is derived from an EMBL/GenBank/DDBJ whole genome shotgun (WGS) entry which is preliminary data.</text>
</comment>
<gene>
    <name evidence="3" type="ORF">L0U88_15300</name>
</gene>
<protein>
    <recommendedName>
        <fullName evidence="2">Thiol:disulfide interchange protein DsbD N-terminal domain-containing protein</fullName>
    </recommendedName>
</protein>
<proteinExistence type="predicted"/>
<dbReference type="InterPro" id="IPR028250">
    <property type="entry name" value="DsbDN"/>
</dbReference>
<organism evidence="3 4">
    <name type="scientific">Flavihumibacter fluminis</name>
    <dbReference type="NCBI Taxonomy" id="2909236"/>
    <lineage>
        <taxon>Bacteria</taxon>
        <taxon>Pseudomonadati</taxon>
        <taxon>Bacteroidota</taxon>
        <taxon>Chitinophagia</taxon>
        <taxon>Chitinophagales</taxon>
        <taxon>Chitinophagaceae</taxon>
        <taxon>Flavihumibacter</taxon>
    </lineage>
</organism>
<dbReference type="RefSeq" id="WP_234866957.1">
    <property type="nucleotide sequence ID" value="NZ_JAKEVY010000004.1"/>
</dbReference>
<feature type="signal peptide" evidence="1">
    <location>
        <begin position="1"/>
        <end position="19"/>
    </location>
</feature>
<accession>A0ABS9BKY5</accession>
<dbReference type="Pfam" id="PF11412">
    <property type="entry name" value="DsbD_N"/>
    <property type="match status" value="1"/>
</dbReference>
<reference evidence="3 4" key="1">
    <citation type="submission" date="2022-01" db="EMBL/GenBank/DDBJ databases">
        <title>Flavihumibacter sp. nov., isolated from sediment of a river.</title>
        <authorList>
            <person name="Liu H."/>
        </authorList>
    </citation>
    <scope>NUCLEOTIDE SEQUENCE [LARGE SCALE GENOMIC DNA]</scope>
    <source>
        <strain evidence="3 4">RY-1</strain>
    </source>
</reference>
<evidence type="ECO:0000256" key="1">
    <source>
        <dbReference type="SAM" id="SignalP"/>
    </source>
</evidence>
<evidence type="ECO:0000259" key="2">
    <source>
        <dbReference type="Pfam" id="PF11412"/>
    </source>
</evidence>
<dbReference type="EMBL" id="JAKEVY010000004">
    <property type="protein sequence ID" value="MCF1716005.1"/>
    <property type="molecule type" value="Genomic_DNA"/>
</dbReference>
<sequence>MKKMLLSFLVLVLATGAFAQSEKQVRWTFQSKKIAENTYEVRMTADIGGNFHMYAQDGGDGPVSTTFDFTKNPLISFDGQVKEQGKLKKVYEEAFSSEVRYYEKKVDFIQVVKVKGKAKPTLAGKVEFMVCNDKECLPPSTVNFKVALGG</sequence>
<dbReference type="InterPro" id="IPR036929">
    <property type="entry name" value="DsbDN_sf"/>
</dbReference>
<feature type="chain" id="PRO_5045719486" description="Thiol:disulfide interchange protein DsbD N-terminal domain-containing protein" evidence="1">
    <location>
        <begin position="20"/>
        <end position="150"/>
    </location>
</feature>